<comment type="caution">
    <text evidence="1">The sequence shown here is derived from an EMBL/GenBank/DDBJ whole genome shotgun (WGS) entry which is preliminary data.</text>
</comment>
<evidence type="ECO:0000313" key="1">
    <source>
        <dbReference type="EMBL" id="CAG8610175.1"/>
    </source>
</evidence>
<dbReference type="Proteomes" id="UP000789375">
    <property type="component" value="Unassembled WGS sequence"/>
</dbReference>
<evidence type="ECO:0000313" key="2">
    <source>
        <dbReference type="Proteomes" id="UP000789375"/>
    </source>
</evidence>
<dbReference type="AlphaFoldDB" id="A0A9N9CT52"/>
<accession>A0A9N9CT52</accession>
<dbReference type="EMBL" id="CAJVPP010002743">
    <property type="protein sequence ID" value="CAG8610175.1"/>
    <property type="molecule type" value="Genomic_DNA"/>
</dbReference>
<organism evidence="1 2">
    <name type="scientific">Funneliformis mosseae</name>
    <name type="common">Endomycorrhizal fungus</name>
    <name type="synonym">Glomus mosseae</name>
    <dbReference type="NCBI Taxonomy" id="27381"/>
    <lineage>
        <taxon>Eukaryota</taxon>
        <taxon>Fungi</taxon>
        <taxon>Fungi incertae sedis</taxon>
        <taxon>Mucoromycota</taxon>
        <taxon>Glomeromycotina</taxon>
        <taxon>Glomeromycetes</taxon>
        <taxon>Glomerales</taxon>
        <taxon>Glomeraceae</taxon>
        <taxon>Funneliformis</taxon>
    </lineage>
</organism>
<sequence length="144" mass="15615">MGTTEHNVRQCQNAWGMSPLVTAYFPKKINPSGKINATKIMPIKEIEMATTNPTEGSNRARVVANVVREACIIMGSQGQNDALESARQMILNNKLLTEAEKNAVLDLFQSNQPKQPSSSSSSSSSSKCSSCMYINAQAAEIISF</sequence>
<gene>
    <name evidence="1" type="ORF">FMOSSE_LOCUS9414</name>
</gene>
<reference evidence="1" key="1">
    <citation type="submission" date="2021-06" db="EMBL/GenBank/DDBJ databases">
        <authorList>
            <person name="Kallberg Y."/>
            <person name="Tangrot J."/>
            <person name="Rosling A."/>
        </authorList>
    </citation>
    <scope>NUCLEOTIDE SEQUENCE</scope>
    <source>
        <strain evidence="1">87-6 pot B 2015</strain>
    </source>
</reference>
<protein>
    <submittedName>
        <fullName evidence="1">14102_t:CDS:1</fullName>
    </submittedName>
</protein>
<keyword evidence="2" id="KW-1185">Reference proteome</keyword>
<name>A0A9N9CT52_FUNMO</name>
<proteinExistence type="predicted"/>